<dbReference type="InterPro" id="IPR027443">
    <property type="entry name" value="IPNS-like_sf"/>
</dbReference>
<proteinExistence type="predicted"/>
<protein>
    <recommendedName>
        <fullName evidence="4">Non-haem dioxygenase N-terminal domain-containing protein</fullName>
    </recommendedName>
</protein>
<dbReference type="Proteomes" id="UP000676336">
    <property type="component" value="Unassembled WGS sequence"/>
</dbReference>
<evidence type="ECO:0000256" key="2">
    <source>
        <dbReference type="ARBA" id="ARBA00023002"/>
    </source>
</evidence>
<dbReference type="SUPFAM" id="SSF51197">
    <property type="entry name" value="Clavaminate synthase-like"/>
    <property type="match status" value="1"/>
</dbReference>
<dbReference type="GO" id="GO:0046872">
    <property type="term" value="F:metal ion binding"/>
    <property type="evidence" value="ECO:0007669"/>
    <property type="project" value="UniProtKB-KW"/>
</dbReference>
<feature type="non-terminal residue" evidence="5">
    <location>
        <position position="1"/>
    </location>
</feature>
<feature type="domain" description="Non-haem dioxygenase N-terminal" evidence="4">
    <location>
        <begin position="38"/>
        <end position="108"/>
    </location>
</feature>
<evidence type="ECO:0000313" key="5">
    <source>
        <dbReference type="EMBL" id="CAF5177387.1"/>
    </source>
</evidence>
<evidence type="ECO:0000256" key="3">
    <source>
        <dbReference type="ARBA" id="ARBA00023004"/>
    </source>
</evidence>
<reference evidence="5" key="1">
    <citation type="submission" date="2021-02" db="EMBL/GenBank/DDBJ databases">
        <authorList>
            <person name="Nowell W R."/>
        </authorList>
    </citation>
    <scope>NUCLEOTIDE SEQUENCE</scope>
</reference>
<accession>A0A8S3H4K1</accession>
<dbReference type="Gene3D" id="2.60.120.330">
    <property type="entry name" value="B-lactam Antibiotic, Isopenicillin N Synthase, Chain"/>
    <property type="match status" value="1"/>
</dbReference>
<evidence type="ECO:0000256" key="1">
    <source>
        <dbReference type="ARBA" id="ARBA00022723"/>
    </source>
</evidence>
<dbReference type="PANTHER" id="PTHR10209">
    <property type="entry name" value="OXIDOREDUCTASE, 2OG-FE II OXYGENASE FAMILY PROTEIN"/>
    <property type="match status" value="1"/>
</dbReference>
<name>A0A8S3H4K1_9BILA</name>
<keyword evidence="1" id="KW-0479">Metal-binding</keyword>
<dbReference type="Pfam" id="PF14226">
    <property type="entry name" value="DIOX_N"/>
    <property type="match status" value="1"/>
</dbReference>
<evidence type="ECO:0000259" key="4">
    <source>
        <dbReference type="Pfam" id="PF14226"/>
    </source>
</evidence>
<sequence>MRSSALLKQIAPLVSRTWYHLSSVAAHSELVLHTDPVLPVIDFSSFASKNDTNDYPRDIIEKLENACEHVGFFYAIGHGIPNELLQRTLSVTRQLFNLDSKIKNQYASRLFVNSPKV</sequence>
<evidence type="ECO:0000313" key="6">
    <source>
        <dbReference type="Proteomes" id="UP000676336"/>
    </source>
</evidence>
<dbReference type="EMBL" id="CAJOBI010316231">
    <property type="protein sequence ID" value="CAF5177387.1"/>
    <property type="molecule type" value="Genomic_DNA"/>
</dbReference>
<dbReference type="AlphaFoldDB" id="A0A8S3H4K1"/>
<dbReference type="GO" id="GO:0016491">
    <property type="term" value="F:oxidoreductase activity"/>
    <property type="evidence" value="ECO:0007669"/>
    <property type="project" value="UniProtKB-KW"/>
</dbReference>
<gene>
    <name evidence="5" type="ORF">SMN809_LOCUS67879</name>
</gene>
<comment type="caution">
    <text evidence="5">The sequence shown here is derived from an EMBL/GenBank/DDBJ whole genome shotgun (WGS) entry which is preliminary data.</text>
</comment>
<keyword evidence="2" id="KW-0560">Oxidoreductase</keyword>
<organism evidence="5 6">
    <name type="scientific">Rotaria magnacalcarata</name>
    <dbReference type="NCBI Taxonomy" id="392030"/>
    <lineage>
        <taxon>Eukaryota</taxon>
        <taxon>Metazoa</taxon>
        <taxon>Spiralia</taxon>
        <taxon>Gnathifera</taxon>
        <taxon>Rotifera</taxon>
        <taxon>Eurotatoria</taxon>
        <taxon>Bdelloidea</taxon>
        <taxon>Philodinida</taxon>
        <taxon>Philodinidae</taxon>
        <taxon>Rotaria</taxon>
    </lineage>
</organism>
<keyword evidence="3" id="KW-0408">Iron</keyword>
<dbReference type="PANTHER" id="PTHR10209:SF881">
    <property type="entry name" value="FI07970P-RELATED"/>
    <property type="match status" value="1"/>
</dbReference>
<dbReference type="InterPro" id="IPR026992">
    <property type="entry name" value="DIOX_N"/>
</dbReference>